<keyword evidence="8" id="KW-0808">Transferase</keyword>
<dbReference type="InterPro" id="IPR036662">
    <property type="entry name" value="PTS_EIIA_man-typ_sf"/>
</dbReference>
<evidence type="ECO:0000256" key="5">
    <source>
        <dbReference type="ARBA" id="ARBA00007837"/>
    </source>
</evidence>
<dbReference type="AlphaFoldDB" id="A0AAJ1EY40"/>
<accession>A0AAJ1EY40</accession>
<dbReference type="GO" id="GO:0047324">
    <property type="term" value="F:phosphoenolpyruvate-glycerone phosphotransferase activity"/>
    <property type="evidence" value="ECO:0007669"/>
    <property type="project" value="UniProtKB-EC"/>
</dbReference>
<evidence type="ECO:0000256" key="3">
    <source>
        <dbReference type="ARBA" id="ARBA00002788"/>
    </source>
</evidence>
<evidence type="ECO:0000256" key="12">
    <source>
        <dbReference type="ARBA" id="ARBA00046577"/>
    </source>
</evidence>
<dbReference type="PANTHER" id="PTHR46244">
    <property type="entry name" value="PHOSPHOENOLPYRUVATE-PROTEIN PHOSPHOTRANSFERASE"/>
    <property type="match status" value="1"/>
</dbReference>
<evidence type="ECO:0000313" key="15">
    <source>
        <dbReference type="EMBL" id="MCG4617856.1"/>
    </source>
</evidence>
<protein>
    <recommendedName>
        <fullName evidence="7">Phosphocarrier protein HPr</fullName>
        <ecNumber evidence="6">2.7.1.121</ecNumber>
    </recommendedName>
</protein>
<evidence type="ECO:0000259" key="13">
    <source>
        <dbReference type="PROSITE" id="PS51096"/>
    </source>
</evidence>
<evidence type="ECO:0000256" key="6">
    <source>
        <dbReference type="ARBA" id="ARBA00012095"/>
    </source>
</evidence>
<dbReference type="Proteomes" id="UP001200537">
    <property type="component" value="Unassembled WGS sequence"/>
</dbReference>
<gene>
    <name evidence="15" type="ORF">L0M99_05045</name>
</gene>
<dbReference type="InterPro" id="IPR036637">
    <property type="entry name" value="Phosphohistidine_dom_sf"/>
</dbReference>
<dbReference type="InterPro" id="IPR050499">
    <property type="entry name" value="PEP-utilizing_PTS_enzyme"/>
</dbReference>
<sequence length="815" mass="85565">MISLVVVSHSLPLATAAKELAMQMTVAGSAPKVLVAAGISDGEQVELGTDAQQISEAITAADNPDGVLILVDLGSALLSSQMALEFLDPELADRCLISSGPLVEGLVAAVVSAAGGASLQEVASQAKAALAGKIDQLSDTEEPLPEGEGEFTDNAAEAASGEESFSAPEAATLALEIIDPHGMHARPAAALASAIGAREIPVFARKAGTFRIVNAASLTQVSSLGIGKGETLELGTLDPQATEVFAAIRQALTQTDPPAIAGGSEKKADSSVNAIAVQLAKEVPTPTDPARNGDQIVIGYALVLEGHEDAEFYRVSPNEGQALEEARKAVRAYLRSLGSDSIIKMQIALVDDPELRAEIADEIAGGTNAFAAVDNAYSAAAAKMEKLDDPYLAERATDLLAVSRLLKKALIGGELDNLEELIKKHSTPAVLVVEELDAPLAASLPPEIEGVVTRSGGTTGHGAIVAASRGIPVYAGLKWGVHDGDTIVFDPRTKHLEVNPKARVFAHWIELARERVATATNALEQLENPAITANGKQIPIQVNVSGPTGAVKGAEGCGLVRTETLFAGYQGAPSRLQQAEVYAELARNLGQTTIRLWDIGADKPLPFAKQPPENNPFLGVRGVRLLRKFPHLLRDQLGAVLDANQTLESEGLGKLLRVMIPMVNHVHQVDWVRSLLEEITADTYGIEEAARPAQIPLPLGIMVETPSAALRMEEFCGAVDFISIGTNDLCQYVAAADRGNSQVADLADEVRETVVEMVRQIAQVCHDAAAPIEVCVCGDMASDPAWAGKLVAAGVDSLSVRAGMISMIKQTIRQL</sequence>
<dbReference type="SUPFAM" id="SSF47831">
    <property type="entry name" value="Enzyme I of the PEP:sugar phosphotransferase system HPr-binding (sub)domain"/>
    <property type="match status" value="1"/>
</dbReference>
<dbReference type="SUPFAM" id="SSF53062">
    <property type="entry name" value="PTS system fructose IIA component-like"/>
    <property type="match status" value="1"/>
</dbReference>
<reference evidence="15" key="1">
    <citation type="submission" date="2022-01" db="EMBL/GenBank/DDBJ databases">
        <title>Collection of gut derived symbiotic bacterial strains cultured from healthy donors.</title>
        <authorList>
            <person name="Lin H."/>
            <person name="Kohout C."/>
            <person name="Waligurski E."/>
            <person name="Pamer E.G."/>
        </authorList>
    </citation>
    <scope>NUCLEOTIDE SEQUENCE</scope>
    <source>
        <strain evidence="15">DFI.7.46</strain>
    </source>
</reference>
<dbReference type="NCBIfam" id="TIGR02364">
    <property type="entry name" value="dha_pts"/>
    <property type="match status" value="1"/>
</dbReference>
<evidence type="ECO:0000313" key="16">
    <source>
        <dbReference type="Proteomes" id="UP001200537"/>
    </source>
</evidence>
<dbReference type="Gene3D" id="1.10.274.10">
    <property type="entry name" value="PtsI, HPr-binding domain"/>
    <property type="match status" value="1"/>
</dbReference>
<dbReference type="PANTHER" id="PTHR46244:SF6">
    <property type="entry name" value="PHOSPHOENOLPYRUVATE-PROTEIN PHOSPHOTRANSFERASE"/>
    <property type="match status" value="1"/>
</dbReference>
<dbReference type="Gene3D" id="3.30.1340.10">
    <property type="entry name" value="HPr-like"/>
    <property type="match status" value="1"/>
</dbReference>
<keyword evidence="9" id="KW-0479">Metal-binding</keyword>
<dbReference type="Pfam" id="PF00391">
    <property type="entry name" value="PEP-utilizers"/>
    <property type="match status" value="1"/>
</dbReference>
<dbReference type="GO" id="GO:0016020">
    <property type="term" value="C:membrane"/>
    <property type="evidence" value="ECO:0007669"/>
    <property type="project" value="InterPro"/>
</dbReference>
<dbReference type="Gene3D" id="3.50.30.10">
    <property type="entry name" value="Phosphohistidine domain"/>
    <property type="match status" value="1"/>
</dbReference>
<feature type="domain" description="HPr" evidence="14">
    <location>
        <begin position="170"/>
        <end position="262"/>
    </location>
</feature>
<comment type="function">
    <text evidence="3">Component of the dihydroxyacetone kinase complex, which is responsible for the phosphoenolpyruvate (PEP)-dependent phosphorylation of dihydroxyacetone. DhaM serves as the phosphoryl donor. Is phosphorylated by phosphoenolpyruvate in an EI- and HPr-dependent reaction, and a phosphorelay system on histidine residues finally leads to phosphoryl transfer to DhaL and dihydroxyacetone.</text>
</comment>
<dbReference type="InterPro" id="IPR036618">
    <property type="entry name" value="PtsI_HPr-bd_sf"/>
</dbReference>
<comment type="subunit">
    <text evidence="12">Homodimer. The dihydroxyacetone kinase complex is composed of a homodimer of DhaM, a homodimer of DhaK and the subunit DhaL.</text>
</comment>
<dbReference type="PROSITE" id="PS00369">
    <property type="entry name" value="PTS_HPR_HIS"/>
    <property type="match status" value="1"/>
</dbReference>
<dbReference type="Gene3D" id="3.40.50.510">
    <property type="entry name" value="Phosphotransferase system, mannose-type IIA component"/>
    <property type="match status" value="1"/>
</dbReference>
<dbReference type="PRINTS" id="PR01736">
    <property type="entry name" value="PHPHTRNFRASE"/>
</dbReference>
<evidence type="ECO:0000256" key="4">
    <source>
        <dbReference type="ARBA" id="ARBA00003681"/>
    </source>
</evidence>
<comment type="catalytic activity">
    <reaction evidence="1">
        <text>dihydroxyacetone + phosphoenolpyruvate = dihydroxyacetone phosphate + pyruvate</text>
        <dbReference type="Rhea" id="RHEA:18381"/>
        <dbReference type="ChEBI" id="CHEBI:15361"/>
        <dbReference type="ChEBI" id="CHEBI:16016"/>
        <dbReference type="ChEBI" id="CHEBI:57642"/>
        <dbReference type="ChEBI" id="CHEBI:58702"/>
        <dbReference type="EC" id="2.7.1.121"/>
    </reaction>
</comment>
<dbReference type="InterPro" id="IPR001020">
    <property type="entry name" value="PTS_HPr_His_P_site"/>
</dbReference>
<evidence type="ECO:0000256" key="8">
    <source>
        <dbReference type="ARBA" id="ARBA00022679"/>
    </source>
</evidence>
<evidence type="ECO:0000256" key="11">
    <source>
        <dbReference type="ARBA" id="ARBA00022842"/>
    </source>
</evidence>
<dbReference type="SUPFAM" id="SSF55594">
    <property type="entry name" value="HPr-like"/>
    <property type="match status" value="1"/>
</dbReference>
<dbReference type="InterPro" id="IPR008731">
    <property type="entry name" value="PTS_EIN"/>
</dbReference>
<dbReference type="Gene3D" id="3.20.20.60">
    <property type="entry name" value="Phosphoenolpyruvate-binding domains"/>
    <property type="match status" value="1"/>
</dbReference>
<dbReference type="InterPro" id="IPR008279">
    <property type="entry name" value="PEP-util_enz_mobile_dom"/>
</dbReference>
<keyword evidence="11" id="KW-0460">Magnesium</keyword>
<dbReference type="GO" id="GO:0009401">
    <property type="term" value="P:phosphoenolpyruvate-dependent sugar phosphotransferase system"/>
    <property type="evidence" value="ECO:0007669"/>
    <property type="project" value="InterPro"/>
</dbReference>
<dbReference type="RefSeq" id="WP_238127967.1">
    <property type="nucleotide sequence ID" value="NZ_JAGZYF010000007.1"/>
</dbReference>
<comment type="cofactor">
    <cofactor evidence="2">
        <name>Mg(2+)</name>
        <dbReference type="ChEBI" id="CHEBI:18420"/>
    </cofactor>
</comment>
<dbReference type="InterPro" id="IPR000032">
    <property type="entry name" value="HPr-like"/>
</dbReference>
<dbReference type="InterPro" id="IPR012844">
    <property type="entry name" value="DhaM_N"/>
</dbReference>
<dbReference type="PROSITE" id="PS51096">
    <property type="entry name" value="PTS_EIIA_TYPE_4"/>
    <property type="match status" value="1"/>
</dbReference>
<feature type="domain" description="PTS EIIA type-4" evidence="13">
    <location>
        <begin position="1"/>
        <end position="134"/>
    </location>
</feature>
<dbReference type="InterPro" id="IPR000121">
    <property type="entry name" value="PEP_util_C"/>
</dbReference>
<dbReference type="Pfam" id="PF05524">
    <property type="entry name" value="PEP-utilisers_N"/>
    <property type="match status" value="1"/>
</dbReference>
<evidence type="ECO:0000256" key="10">
    <source>
        <dbReference type="ARBA" id="ARBA00022777"/>
    </source>
</evidence>
<dbReference type="GO" id="GO:0046872">
    <property type="term" value="F:metal ion binding"/>
    <property type="evidence" value="ECO:0007669"/>
    <property type="project" value="UniProtKB-KW"/>
</dbReference>
<dbReference type="Pfam" id="PF00381">
    <property type="entry name" value="PTS-HPr"/>
    <property type="match status" value="1"/>
</dbReference>
<keyword evidence="10" id="KW-0418">Kinase</keyword>
<dbReference type="InterPro" id="IPR035895">
    <property type="entry name" value="HPr-like_sf"/>
</dbReference>
<dbReference type="SUPFAM" id="SSF52009">
    <property type="entry name" value="Phosphohistidine domain"/>
    <property type="match status" value="1"/>
</dbReference>
<dbReference type="InterPro" id="IPR040442">
    <property type="entry name" value="Pyrv_kinase-like_dom_sf"/>
</dbReference>
<evidence type="ECO:0000256" key="1">
    <source>
        <dbReference type="ARBA" id="ARBA00001113"/>
    </source>
</evidence>
<comment type="function">
    <text evidence="4">General (non sugar-specific) component of the phosphoenolpyruvate-dependent sugar phosphotransferase system (sugar PTS). This major carbohydrate active-transport system catalyzes the phosphorylation of incoming sugar substrates concomitantly with their translocation across the cell membrane. The phosphoryl group from phosphoenolpyruvate (PEP) is transferred to the phosphoryl carrier protein HPr by enzyme I. Phospho-HPr then transfers it to the PTS EIIA domain.</text>
</comment>
<evidence type="ECO:0000256" key="2">
    <source>
        <dbReference type="ARBA" id="ARBA00001946"/>
    </source>
</evidence>
<comment type="caution">
    <text evidence="15">The sequence shown here is derived from an EMBL/GenBank/DDBJ whole genome shotgun (WGS) entry which is preliminary data.</text>
</comment>
<comment type="similarity">
    <text evidence="5">Belongs to the PEP-utilizing enzyme family.</text>
</comment>
<dbReference type="InterPro" id="IPR004701">
    <property type="entry name" value="PTS_EIIA_man-typ"/>
</dbReference>
<organism evidence="15 16">
    <name type="scientific">Varibaculum cambriense</name>
    <dbReference type="NCBI Taxonomy" id="184870"/>
    <lineage>
        <taxon>Bacteria</taxon>
        <taxon>Bacillati</taxon>
        <taxon>Actinomycetota</taxon>
        <taxon>Actinomycetes</taxon>
        <taxon>Actinomycetales</taxon>
        <taxon>Actinomycetaceae</taxon>
        <taxon>Varibaculum</taxon>
    </lineage>
</organism>
<evidence type="ECO:0000259" key="14">
    <source>
        <dbReference type="PROSITE" id="PS51350"/>
    </source>
</evidence>
<dbReference type="Pfam" id="PF03610">
    <property type="entry name" value="EIIA-man"/>
    <property type="match status" value="1"/>
</dbReference>
<evidence type="ECO:0000256" key="7">
    <source>
        <dbReference type="ARBA" id="ARBA00020422"/>
    </source>
</evidence>
<dbReference type="InterPro" id="IPR015813">
    <property type="entry name" value="Pyrv/PenolPyrv_kinase-like_dom"/>
</dbReference>
<evidence type="ECO:0000256" key="9">
    <source>
        <dbReference type="ARBA" id="ARBA00022723"/>
    </source>
</evidence>
<proteinExistence type="inferred from homology"/>
<dbReference type="Pfam" id="PF02896">
    <property type="entry name" value="PEP-utilizers_C"/>
    <property type="match status" value="1"/>
</dbReference>
<dbReference type="EC" id="2.7.1.121" evidence="6"/>
<dbReference type="PROSITE" id="PS51350">
    <property type="entry name" value="PTS_HPR_DOM"/>
    <property type="match status" value="1"/>
</dbReference>
<dbReference type="EMBL" id="JAKNHJ010000008">
    <property type="protein sequence ID" value="MCG4617856.1"/>
    <property type="molecule type" value="Genomic_DNA"/>
</dbReference>
<name>A0AAJ1EY40_9ACTO</name>
<dbReference type="SUPFAM" id="SSF51621">
    <property type="entry name" value="Phosphoenolpyruvate/pyruvate domain"/>
    <property type="match status" value="1"/>
</dbReference>